<organism evidence="1">
    <name type="scientific">Anguilla anguilla</name>
    <name type="common">European freshwater eel</name>
    <name type="synonym">Muraena anguilla</name>
    <dbReference type="NCBI Taxonomy" id="7936"/>
    <lineage>
        <taxon>Eukaryota</taxon>
        <taxon>Metazoa</taxon>
        <taxon>Chordata</taxon>
        <taxon>Craniata</taxon>
        <taxon>Vertebrata</taxon>
        <taxon>Euteleostomi</taxon>
        <taxon>Actinopterygii</taxon>
        <taxon>Neopterygii</taxon>
        <taxon>Teleostei</taxon>
        <taxon>Anguilliformes</taxon>
        <taxon>Anguillidae</taxon>
        <taxon>Anguilla</taxon>
    </lineage>
</organism>
<sequence>MISSTILNIYHLVSRLNCDPLNPFYLLR</sequence>
<evidence type="ECO:0000313" key="1">
    <source>
        <dbReference type="EMBL" id="JAH43599.1"/>
    </source>
</evidence>
<dbReference type="EMBL" id="GBXM01064978">
    <property type="protein sequence ID" value="JAH43599.1"/>
    <property type="molecule type" value="Transcribed_RNA"/>
</dbReference>
<reference evidence="1" key="2">
    <citation type="journal article" date="2015" name="Fish Shellfish Immunol.">
        <title>Early steps in the European eel (Anguilla anguilla)-Vibrio vulnificus interaction in the gills: Role of the RtxA13 toxin.</title>
        <authorList>
            <person name="Callol A."/>
            <person name="Pajuelo D."/>
            <person name="Ebbesson L."/>
            <person name="Teles M."/>
            <person name="MacKenzie S."/>
            <person name="Amaro C."/>
        </authorList>
    </citation>
    <scope>NUCLEOTIDE SEQUENCE</scope>
</reference>
<name>A0A0E9SQF4_ANGAN</name>
<dbReference type="AlphaFoldDB" id="A0A0E9SQF4"/>
<protein>
    <submittedName>
        <fullName evidence="1">Uncharacterized protein</fullName>
    </submittedName>
</protein>
<accession>A0A0E9SQF4</accession>
<proteinExistence type="predicted"/>
<reference evidence="1" key="1">
    <citation type="submission" date="2014-11" db="EMBL/GenBank/DDBJ databases">
        <authorList>
            <person name="Amaro Gonzalez C."/>
        </authorList>
    </citation>
    <scope>NUCLEOTIDE SEQUENCE</scope>
</reference>